<keyword evidence="1" id="KW-0346">Stress response</keyword>
<dbReference type="InterPro" id="IPR031107">
    <property type="entry name" value="Small_HSP"/>
</dbReference>
<evidence type="ECO:0000256" key="2">
    <source>
        <dbReference type="PROSITE-ProRule" id="PRU00285"/>
    </source>
</evidence>
<dbReference type="PANTHER" id="PTHR11527">
    <property type="entry name" value="HEAT-SHOCK PROTEIN 20 FAMILY MEMBER"/>
    <property type="match status" value="1"/>
</dbReference>
<dbReference type="EMBL" id="JBEFKJ010000025">
    <property type="protein sequence ID" value="KAL2039439.1"/>
    <property type="molecule type" value="Genomic_DNA"/>
</dbReference>
<dbReference type="Gene3D" id="2.60.40.790">
    <property type="match status" value="1"/>
</dbReference>
<dbReference type="SUPFAM" id="SSF49764">
    <property type="entry name" value="HSP20-like chaperones"/>
    <property type="match status" value="1"/>
</dbReference>
<evidence type="ECO:0000313" key="6">
    <source>
        <dbReference type="EMBL" id="KAL2039439.1"/>
    </source>
</evidence>
<accession>A0ABR4A3Z5</accession>
<reference evidence="6 7" key="1">
    <citation type="submission" date="2024-09" db="EMBL/GenBank/DDBJ databases">
        <title>Rethinking Asexuality: The Enigmatic Case of Functional Sexual Genes in Lepraria (Stereocaulaceae).</title>
        <authorList>
            <person name="Doellman M."/>
            <person name="Sun Y."/>
            <person name="Barcenas-Pena A."/>
            <person name="Lumbsch H.T."/>
            <person name="Grewe F."/>
        </authorList>
    </citation>
    <scope>NUCLEOTIDE SEQUENCE [LARGE SCALE GENOMIC DNA]</scope>
    <source>
        <strain evidence="6 7">Mercado 3170</strain>
    </source>
</reference>
<evidence type="ECO:0000256" key="4">
    <source>
        <dbReference type="SAM" id="MobiDB-lite"/>
    </source>
</evidence>
<feature type="compositionally biased region" description="Basic and acidic residues" evidence="4">
    <location>
        <begin position="120"/>
        <end position="137"/>
    </location>
</feature>
<dbReference type="Pfam" id="PF00011">
    <property type="entry name" value="HSP20"/>
    <property type="match status" value="1"/>
</dbReference>
<feature type="domain" description="SHSP" evidence="5">
    <location>
        <begin position="32"/>
        <end position="199"/>
    </location>
</feature>
<proteinExistence type="inferred from homology"/>
<keyword evidence="7" id="KW-1185">Reference proteome</keyword>
<feature type="region of interest" description="Disordered" evidence="4">
    <location>
        <begin position="84"/>
        <end position="148"/>
    </location>
</feature>
<feature type="compositionally biased region" description="Basic and acidic residues" evidence="4">
    <location>
        <begin position="84"/>
        <end position="93"/>
    </location>
</feature>
<protein>
    <recommendedName>
        <fullName evidence="5">SHSP domain-containing protein</fullName>
    </recommendedName>
</protein>
<dbReference type="CDD" id="cd06464">
    <property type="entry name" value="ACD_sHsps-like"/>
    <property type="match status" value="1"/>
</dbReference>
<comment type="caution">
    <text evidence="6">The sequence shown here is derived from an EMBL/GenBank/DDBJ whole genome shotgun (WGS) entry which is preliminary data.</text>
</comment>
<dbReference type="Proteomes" id="UP001590950">
    <property type="component" value="Unassembled WGS sequence"/>
</dbReference>
<evidence type="ECO:0000259" key="5">
    <source>
        <dbReference type="PROSITE" id="PS01031"/>
    </source>
</evidence>
<dbReference type="InterPro" id="IPR002068">
    <property type="entry name" value="A-crystallin/Hsp20_dom"/>
</dbReference>
<gene>
    <name evidence="6" type="ORF">N7G274_007711</name>
</gene>
<sequence length="199" mass="22501">MSLFARFPNNDIHPLFRLLDDYTTQGTSGFNSSVRAFQPKFDVREHKDTYELNGELPGIEQKDVHIQFADPHTLVIKGRIEREYSSEGAEKPRGRITGDVTESSSNHKATVEDDNEETTDGTKNKDVAKSSDKDKKVQQHQNQGSRYWVSERSVGEFHRAFTFPSRVDQDNVKAKLNNGILTVTVPKAAAHEGKRIQVD</sequence>
<dbReference type="InterPro" id="IPR008978">
    <property type="entry name" value="HSP20-like_chaperone"/>
</dbReference>
<evidence type="ECO:0000256" key="1">
    <source>
        <dbReference type="ARBA" id="ARBA00023016"/>
    </source>
</evidence>
<comment type="similarity">
    <text evidence="2 3">Belongs to the small heat shock protein (HSP20) family.</text>
</comment>
<name>A0ABR4A3Z5_9LECA</name>
<organism evidence="6 7">
    <name type="scientific">Stereocaulon virgatum</name>
    <dbReference type="NCBI Taxonomy" id="373712"/>
    <lineage>
        <taxon>Eukaryota</taxon>
        <taxon>Fungi</taxon>
        <taxon>Dikarya</taxon>
        <taxon>Ascomycota</taxon>
        <taxon>Pezizomycotina</taxon>
        <taxon>Lecanoromycetes</taxon>
        <taxon>OSLEUM clade</taxon>
        <taxon>Lecanoromycetidae</taxon>
        <taxon>Lecanorales</taxon>
        <taxon>Lecanorineae</taxon>
        <taxon>Stereocaulaceae</taxon>
        <taxon>Stereocaulon</taxon>
    </lineage>
</organism>
<evidence type="ECO:0000313" key="7">
    <source>
        <dbReference type="Proteomes" id="UP001590950"/>
    </source>
</evidence>
<dbReference type="PROSITE" id="PS01031">
    <property type="entry name" value="SHSP"/>
    <property type="match status" value="1"/>
</dbReference>
<evidence type="ECO:0000256" key="3">
    <source>
        <dbReference type="RuleBase" id="RU003616"/>
    </source>
</evidence>